<evidence type="ECO:0000256" key="1">
    <source>
        <dbReference type="SAM" id="MobiDB-lite"/>
    </source>
</evidence>
<evidence type="ECO:0000313" key="2">
    <source>
        <dbReference type="EMBL" id="CAB1449276.1"/>
    </source>
</evidence>
<name>A0A9N7VIY7_PLEPL</name>
<dbReference type="PANTHER" id="PTHR34340">
    <property type="entry name" value="MELANOREGULIN"/>
    <property type="match status" value="1"/>
</dbReference>
<dbReference type="PANTHER" id="PTHR34340:SF3">
    <property type="entry name" value="MELANOREGULIN"/>
    <property type="match status" value="1"/>
</dbReference>
<dbReference type="Pfam" id="PF15812">
    <property type="entry name" value="MREG"/>
    <property type="match status" value="1"/>
</dbReference>
<feature type="region of interest" description="Disordered" evidence="1">
    <location>
        <begin position="203"/>
        <end position="310"/>
    </location>
</feature>
<accession>A0A9N7VIY7</accession>
<protein>
    <recommendedName>
        <fullName evidence="4">Melanoregulin</fullName>
    </recommendedName>
</protein>
<dbReference type="GO" id="GO:0030318">
    <property type="term" value="P:melanocyte differentiation"/>
    <property type="evidence" value="ECO:0007669"/>
    <property type="project" value="TreeGrafter"/>
</dbReference>
<dbReference type="AlphaFoldDB" id="A0A9N7VIY7"/>
<feature type="region of interest" description="Disordered" evidence="1">
    <location>
        <begin position="29"/>
        <end position="92"/>
    </location>
</feature>
<comment type="caution">
    <text evidence="2">The sequence shown here is derived from an EMBL/GenBank/DDBJ whole genome shotgun (WGS) entry which is preliminary data.</text>
</comment>
<evidence type="ECO:0008006" key="4">
    <source>
        <dbReference type="Google" id="ProtNLM"/>
    </source>
</evidence>
<dbReference type="EMBL" id="CADEAL010004009">
    <property type="protein sequence ID" value="CAB1449276.1"/>
    <property type="molecule type" value="Genomic_DNA"/>
</dbReference>
<sequence length="310" mass="36631">MGAKFTICCCHYYLRHNREEKNAILRIRTRAAPRPPDLLPSESSDNDTEEESLFGPETSRWSPSSNKSQRGNSDPPQSNTDRARGSPLRRESDRELQAFISMRDQADKATEEWEKLNYDIHTLRYAKREVRSRWKKILVQLGYQCEVDSLLCVDKRRFSRDPDHHNRTTELLEQLLDHTSLFPSGTGPQNKYLCVMRNIPRNEAEGQRQKEDDTAERQKEDDTAERQRQKEDNTAERQKEDDTAERQRQKEDNTDERQRQKEDNTAERQRQKEDDTAERQRQKEDDTAERQNNKNPSLMWFGMLESSHSC</sequence>
<feature type="compositionally biased region" description="Basic and acidic residues" evidence="1">
    <location>
        <begin position="81"/>
        <end position="92"/>
    </location>
</feature>
<reference evidence="2" key="1">
    <citation type="submission" date="2020-03" db="EMBL/GenBank/DDBJ databases">
        <authorList>
            <person name="Weist P."/>
        </authorList>
    </citation>
    <scope>NUCLEOTIDE SEQUENCE</scope>
</reference>
<gene>
    <name evidence="2" type="ORF">PLEPLA_LOCUS36957</name>
</gene>
<feature type="compositionally biased region" description="Polar residues" evidence="1">
    <location>
        <begin position="59"/>
        <end position="80"/>
    </location>
</feature>
<proteinExistence type="predicted"/>
<dbReference type="GO" id="GO:0032402">
    <property type="term" value="P:melanosome transport"/>
    <property type="evidence" value="ECO:0007669"/>
    <property type="project" value="InterPro"/>
</dbReference>
<dbReference type="Proteomes" id="UP001153269">
    <property type="component" value="Unassembled WGS sequence"/>
</dbReference>
<evidence type="ECO:0000313" key="3">
    <source>
        <dbReference type="Proteomes" id="UP001153269"/>
    </source>
</evidence>
<keyword evidence="3" id="KW-1185">Reference proteome</keyword>
<dbReference type="InterPro" id="IPR031638">
    <property type="entry name" value="Melanoregulin"/>
</dbReference>
<dbReference type="GO" id="GO:0042470">
    <property type="term" value="C:melanosome"/>
    <property type="evidence" value="ECO:0007669"/>
    <property type="project" value="InterPro"/>
</dbReference>
<feature type="compositionally biased region" description="Basic and acidic residues" evidence="1">
    <location>
        <begin position="203"/>
        <end position="292"/>
    </location>
</feature>
<organism evidence="2 3">
    <name type="scientific">Pleuronectes platessa</name>
    <name type="common">European plaice</name>
    <dbReference type="NCBI Taxonomy" id="8262"/>
    <lineage>
        <taxon>Eukaryota</taxon>
        <taxon>Metazoa</taxon>
        <taxon>Chordata</taxon>
        <taxon>Craniata</taxon>
        <taxon>Vertebrata</taxon>
        <taxon>Euteleostomi</taxon>
        <taxon>Actinopterygii</taxon>
        <taxon>Neopterygii</taxon>
        <taxon>Teleostei</taxon>
        <taxon>Neoteleostei</taxon>
        <taxon>Acanthomorphata</taxon>
        <taxon>Carangaria</taxon>
        <taxon>Pleuronectiformes</taxon>
        <taxon>Pleuronectoidei</taxon>
        <taxon>Pleuronectidae</taxon>
        <taxon>Pleuronectes</taxon>
    </lineage>
</organism>